<feature type="chain" id="PRO_5035399734" evidence="1">
    <location>
        <begin position="19"/>
        <end position="239"/>
    </location>
</feature>
<dbReference type="Proteomes" id="UP000095284">
    <property type="component" value="Unplaced"/>
</dbReference>
<protein>
    <submittedName>
        <fullName evidence="2">(pine wood nematode) hypothetical protein</fullName>
    </submittedName>
</protein>
<dbReference type="PANTHER" id="PTHR34401:SF6">
    <property type="entry name" value="DUF19 DOMAIN-CONTAINING PROTEIN"/>
    <property type="match status" value="1"/>
</dbReference>
<dbReference type="EMBL" id="CAJFCV020000004">
    <property type="protein sequence ID" value="CAG9117421.1"/>
    <property type="molecule type" value="Genomic_DNA"/>
</dbReference>
<evidence type="ECO:0000313" key="4">
    <source>
        <dbReference type="Proteomes" id="UP000095284"/>
    </source>
</evidence>
<keyword evidence="1" id="KW-0732">Signal</keyword>
<evidence type="ECO:0000313" key="5">
    <source>
        <dbReference type="Proteomes" id="UP000659654"/>
    </source>
</evidence>
<dbReference type="EMBL" id="CAJFDI010000004">
    <property type="protein sequence ID" value="CAD5227307.1"/>
    <property type="molecule type" value="Genomic_DNA"/>
</dbReference>
<evidence type="ECO:0000313" key="3">
    <source>
        <dbReference type="EMBL" id="CAG9117421.1"/>
    </source>
</evidence>
<dbReference type="Proteomes" id="UP000659654">
    <property type="component" value="Unassembled WGS sequence"/>
</dbReference>
<feature type="signal peptide" evidence="1">
    <location>
        <begin position="1"/>
        <end position="18"/>
    </location>
</feature>
<sequence>MFFKTTVLLVVFIVAVRADIYDELLPQVGKILEGSLIPGKTGRLCTCEEQSECFAAMKAQSVACADSCWEHLKSRFPKPEEVKKCLMENDVEIGIAMDCFEHDMNTCQKSLTEEQVPARDIEKMLNLILFYLKENANKTAQPFSTPIQRLIGTSEQYATCVKDCMLEKNKPNGFCFDQKKCQLKLSAHEVKNSIRTCTEAQEWRRHIGETCKCMADAGVTELTKLCPLLSAMAGKPKPE</sequence>
<dbReference type="PANTHER" id="PTHR34401">
    <property type="entry name" value="PROTEIN CBG12388-RELATED"/>
    <property type="match status" value="1"/>
</dbReference>
<dbReference type="WBParaSite" id="BXY_0804400.1">
    <property type="protein sequence ID" value="BXY_0804400.1"/>
    <property type="gene ID" value="BXY_0804400"/>
</dbReference>
<reference evidence="3" key="2">
    <citation type="submission" date="2020-08" db="EMBL/GenBank/DDBJ databases">
        <authorList>
            <person name="Kikuchi T."/>
        </authorList>
    </citation>
    <scope>NUCLEOTIDE SEQUENCE</scope>
    <source>
        <strain evidence="2">Ka4C1</strain>
    </source>
</reference>
<dbReference type="Proteomes" id="UP000582659">
    <property type="component" value="Unassembled WGS sequence"/>
</dbReference>
<reference evidence="6" key="1">
    <citation type="submission" date="2016-11" db="UniProtKB">
        <authorList>
            <consortium name="WormBaseParasite"/>
        </authorList>
    </citation>
    <scope>IDENTIFICATION</scope>
</reference>
<accession>A0A1I7S4W1</accession>
<gene>
    <name evidence="2" type="ORF">BXYJ_LOCUS9852</name>
</gene>
<dbReference type="AlphaFoldDB" id="A0A1I7S4W1"/>
<dbReference type="OrthoDB" id="5774418at2759"/>
<proteinExistence type="predicted"/>
<evidence type="ECO:0000313" key="6">
    <source>
        <dbReference type="WBParaSite" id="BXY_0804400.1"/>
    </source>
</evidence>
<name>A0A1I7S4W1_BURXY</name>
<evidence type="ECO:0000256" key="1">
    <source>
        <dbReference type="SAM" id="SignalP"/>
    </source>
</evidence>
<evidence type="ECO:0000313" key="2">
    <source>
        <dbReference type="EMBL" id="CAD5227307.1"/>
    </source>
</evidence>
<organism evidence="4 6">
    <name type="scientific">Bursaphelenchus xylophilus</name>
    <name type="common">Pinewood nematode worm</name>
    <name type="synonym">Aphelenchoides xylophilus</name>
    <dbReference type="NCBI Taxonomy" id="6326"/>
    <lineage>
        <taxon>Eukaryota</taxon>
        <taxon>Metazoa</taxon>
        <taxon>Ecdysozoa</taxon>
        <taxon>Nematoda</taxon>
        <taxon>Chromadorea</taxon>
        <taxon>Rhabditida</taxon>
        <taxon>Tylenchina</taxon>
        <taxon>Tylenchomorpha</taxon>
        <taxon>Aphelenchoidea</taxon>
        <taxon>Aphelenchoididae</taxon>
        <taxon>Bursaphelenchus</taxon>
    </lineage>
</organism>
<keyword evidence="5" id="KW-1185">Reference proteome</keyword>